<proteinExistence type="predicted"/>
<feature type="compositionally biased region" description="Basic and acidic residues" evidence="1">
    <location>
        <begin position="47"/>
        <end position="61"/>
    </location>
</feature>
<accession>A9XLD0</accession>
<evidence type="ECO:0008006" key="3">
    <source>
        <dbReference type="Google" id="ProtNLM"/>
    </source>
</evidence>
<feature type="region of interest" description="Disordered" evidence="1">
    <location>
        <begin position="1"/>
        <end position="61"/>
    </location>
</feature>
<organism evidence="2">
    <name type="scientific">Solanum melongena</name>
    <name type="common">Eggplant</name>
    <name type="synonym">Aubergine</name>
    <dbReference type="NCBI Taxonomy" id="223891"/>
    <lineage>
        <taxon>Eukaryota</taxon>
        <taxon>Viridiplantae</taxon>
        <taxon>Streptophyta</taxon>
        <taxon>Embryophyta</taxon>
        <taxon>Tracheophyta</taxon>
        <taxon>Spermatophyta</taxon>
        <taxon>Magnoliopsida</taxon>
        <taxon>eudicotyledons</taxon>
        <taxon>Gunneridae</taxon>
        <taxon>Pentapetalae</taxon>
        <taxon>asterids</taxon>
        <taxon>lamiids</taxon>
        <taxon>Solanales</taxon>
        <taxon>Solanaceae</taxon>
        <taxon>Solanoideae</taxon>
        <taxon>Solaneae</taxon>
        <taxon>Solanum</taxon>
    </lineage>
</organism>
<feature type="compositionally biased region" description="Basic and acidic residues" evidence="1">
    <location>
        <begin position="220"/>
        <end position="242"/>
    </location>
</feature>
<evidence type="ECO:0000313" key="2">
    <source>
        <dbReference type="EMBL" id="ABU45174.1"/>
    </source>
</evidence>
<reference evidence="2" key="1">
    <citation type="journal article" date="2008" name="Genetics">
        <title>Sequencing and comparative analysis of a conserved syntenic segment in the solanaceae.</title>
        <authorList>
            <person name="Wang Y."/>
            <person name="Diehl A."/>
            <person name="Wu F."/>
            <person name="Vrebalov J."/>
            <person name="Giovannoni J."/>
            <person name="Siepel A."/>
            <person name="Tanksley S.D."/>
        </authorList>
    </citation>
    <scope>NUCLEOTIDE SEQUENCE</scope>
</reference>
<dbReference type="PANTHER" id="PTHR12069:SF0">
    <property type="entry name" value="DNA-DIRECTED RNA POLYMERASE III SUBUNIT RPC5"/>
    <property type="match status" value="1"/>
</dbReference>
<dbReference type="GO" id="GO:0005666">
    <property type="term" value="C:RNA polymerase III complex"/>
    <property type="evidence" value="ECO:0007669"/>
    <property type="project" value="TreeGrafter"/>
</dbReference>
<dbReference type="GO" id="GO:0042797">
    <property type="term" value="P:tRNA transcription by RNA polymerase III"/>
    <property type="evidence" value="ECO:0007669"/>
    <property type="project" value="TreeGrafter"/>
</dbReference>
<name>A9XLD0_SOLME</name>
<feature type="compositionally biased region" description="Polar residues" evidence="1">
    <location>
        <begin position="7"/>
        <end position="16"/>
    </location>
</feature>
<dbReference type="InterPro" id="IPR006886">
    <property type="entry name" value="RNA_pol_III_Rpc5"/>
</dbReference>
<protein>
    <recommendedName>
        <fullName evidence="3">DNA-directed RNA polymerase III subunit RPC5</fullName>
    </recommendedName>
</protein>
<feature type="region of interest" description="Disordered" evidence="1">
    <location>
        <begin position="220"/>
        <end position="248"/>
    </location>
</feature>
<dbReference type="PANTHER" id="PTHR12069">
    <property type="entry name" value="DNA-DIRECTED RNA POLYMERASES III 80 KDA POLYPEPTIDE RNA POLYMERASE III SUBUNIT 5"/>
    <property type="match status" value="1"/>
</dbReference>
<gene>
    <name evidence="2" type="ORF">10.EGGPLANT.4</name>
</gene>
<dbReference type="AlphaFoldDB" id="A9XLD0"/>
<dbReference type="Pfam" id="PF04801">
    <property type="entry name" value="RPC5"/>
    <property type="match status" value="2"/>
</dbReference>
<sequence>MDLDFNGPSNVPSRQSRFAPKNSKLKSQPETKSKSETPPSSDSAIPNKKEELGAHPPLTDHIEKNGVATVEDDVPLNGETTGNDLAEEQVAMETDNDQDEVVREIDVWRTPSLSELYVLQYPLRPVWRPYDLDEKCQEVRLRPSTAEMEVDLAIDFDSKNFDSDSVYAETMKKQTLSTKWVPLPTCSSEYAVAVLIGDKLHLNPVHAVVQLRPSLQHIKKSESKKNITTSNDEKSCENEDVKKKKPVGPSKNQDYIGGLLLFLYVKDFSVPDLLSLPQLDKSDISARYLQKMAMEGGSPVPISMSHFFSANLIHRVDYLGVICPARPTDIDRLRNLRTRLSQKPFEERVRTWLLEGPPIHRFDALKHLAPDNSVDEILEVLKRYGQLVQGLWVPKSSLVYDTNNGVEVLARNYVLYEFTKSTLIKKSVFGRRPEFLKAATQALKSLAIERPDMNDWKLRELPDKKFENLYGDVVREQQAIWETMGKQINDIIHGGRNRPTVKNPLNPKANIPAVASGDKPIHNTFLRTSISEEIREALLKALQNVFRIHKVCSLQQICETIKGDSKKAVTGTTGVSDAPKEEIEAVVNRIAVNIHGVYILRSSPDNPQYDALRKVVIDLFMAEGPSAKLKKASIIEAAKLQLGRDVTSVEFQKVSTSFLTCHEN</sequence>
<evidence type="ECO:0000256" key="1">
    <source>
        <dbReference type="SAM" id="MobiDB-lite"/>
    </source>
</evidence>
<dbReference type="EMBL" id="EF517791">
    <property type="protein sequence ID" value="ABU45174.1"/>
    <property type="molecule type" value="Genomic_DNA"/>
</dbReference>